<sequence>MAQIGPSVAEIHVMRKLHKEKMKTTEVKTSKREMVVDEDKTCSVRCYFWVLKKVKLLLRCSKPTTWDYKGENSTS</sequence>
<evidence type="ECO:0000313" key="1">
    <source>
        <dbReference type="EMBL" id="OIT22301.1"/>
    </source>
</evidence>
<dbReference type="Proteomes" id="UP000187609">
    <property type="component" value="Unassembled WGS sequence"/>
</dbReference>
<dbReference type="Gramene" id="OIT22301">
    <property type="protein sequence ID" value="OIT22301"/>
    <property type="gene ID" value="A4A49_32032"/>
</dbReference>
<proteinExistence type="predicted"/>
<dbReference type="AlphaFoldDB" id="A0A1J6JX19"/>
<dbReference type="SMR" id="A0A1J6JX19"/>
<accession>A0A1J6JX19</accession>
<reference evidence="1" key="1">
    <citation type="submission" date="2016-11" db="EMBL/GenBank/DDBJ databases">
        <title>The genome of Nicotiana attenuata.</title>
        <authorList>
            <person name="Xu S."/>
            <person name="Brockmoeller T."/>
            <person name="Gaquerel E."/>
            <person name="Navarro A."/>
            <person name="Kuhl H."/>
            <person name="Gase K."/>
            <person name="Ling Z."/>
            <person name="Zhou W."/>
            <person name="Kreitzer C."/>
            <person name="Stanke M."/>
            <person name="Tang H."/>
            <person name="Lyons E."/>
            <person name="Pandey P."/>
            <person name="Pandey S.P."/>
            <person name="Timmermann B."/>
            <person name="Baldwin I.T."/>
        </authorList>
    </citation>
    <scope>NUCLEOTIDE SEQUENCE [LARGE SCALE GENOMIC DNA]</scope>
    <source>
        <strain evidence="1">UT</strain>
    </source>
</reference>
<gene>
    <name evidence="1" type="ORF">A4A49_32032</name>
</gene>
<comment type="caution">
    <text evidence="1">The sequence shown here is derived from an EMBL/GenBank/DDBJ whole genome shotgun (WGS) entry which is preliminary data.</text>
</comment>
<organism evidence="1 2">
    <name type="scientific">Nicotiana attenuata</name>
    <name type="common">Coyote tobacco</name>
    <dbReference type="NCBI Taxonomy" id="49451"/>
    <lineage>
        <taxon>Eukaryota</taxon>
        <taxon>Viridiplantae</taxon>
        <taxon>Streptophyta</taxon>
        <taxon>Embryophyta</taxon>
        <taxon>Tracheophyta</taxon>
        <taxon>Spermatophyta</taxon>
        <taxon>Magnoliopsida</taxon>
        <taxon>eudicotyledons</taxon>
        <taxon>Gunneridae</taxon>
        <taxon>Pentapetalae</taxon>
        <taxon>asterids</taxon>
        <taxon>lamiids</taxon>
        <taxon>Solanales</taxon>
        <taxon>Solanaceae</taxon>
        <taxon>Nicotianoideae</taxon>
        <taxon>Nicotianeae</taxon>
        <taxon>Nicotiana</taxon>
    </lineage>
</organism>
<name>A0A1J6JX19_NICAT</name>
<dbReference type="EMBL" id="MJEQ01003764">
    <property type="protein sequence ID" value="OIT22301.1"/>
    <property type="molecule type" value="Genomic_DNA"/>
</dbReference>
<keyword evidence="2" id="KW-1185">Reference proteome</keyword>
<protein>
    <submittedName>
        <fullName evidence="1">Uncharacterized protein</fullName>
    </submittedName>
</protein>
<evidence type="ECO:0000313" key="2">
    <source>
        <dbReference type="Proteomes" id="UP000187609"/>
    </source>
</evidence>